<keyword evidence="1" id="KW-0472">Membrane</keyword>
<gene>
    <name evidence="2" type="ORF">C1H46_010983</name>
</gene>
<keyword evidence="1" id="KW-0812">Transmembrane</keyword>
<evidence type="ECO:0000313" key="2">
    <source>
        <dbReference type="EMBL" id="TQE03418.1"/>
    </source>
</evidence>
<feature type="transmembrane region" description="Helical" evidence="1">
    <location>
        <begin position="150"/>
        <end position="169"/>
    </location>
</feature>
<dbReference type="EMBL" id="VIEB01000155">
    <property type="protein sequence ID" value="TQE03418.1"/>
    <property type="molecule type" value="Genomic_DNA"/>
</dbReference>
<reference evidence="2 3" key="1">
    <citation type="journal article" date="2019" name="G3 (Bethesda)">
        <title>Sequencing of a Wild Apple (Malus baccata) Genome Unravels the Differences Between Cultivated and Wild Apple Species Regarding Disease Resistance and Cold Tolerance.</title>
        <authorList>
            <person name="Chen X."/>
        </authorList>
    </citation>
    <scope>NUCLEOTIDE SEQUENCE [LARGE SCALE GENOMIC DNA]</scope>
    <source>
        <strain evidence="3">cv. Shandingzi</strain>
        <tissue evidence="2">Leaves</tissue>
    </source>
</reference>
<keyword evidence="1" id="KW-1133">Transmembrane helix</keyword>
<comment type="caution">
    <text evidence="2">The sequence shown here is derived from an EMBL/GenBank/DDBJ whole genome shotgun (WGS) entry which is preliminary data.</text>
</comment>
<organism evidence="2 3">
    <name type="scientific">Malus baccata</name>
    <name type="common">Siberian crab apple</name>
    <name type="synonym">Pyrus baccata</name>
    <dbReference type="NCBI Taxonomy" id="106549"/>
    <lineage>
        <taxon>Eukaryota</taxon>
        <taxon>Viridiplantae</taxon>
        <taxon>Streptophyta</taxon>
        <taxon>Embryophyta</taxon>
        <taxon>Tracheophyta</taxon>
        <taxon>Spermatophyta</taxon>
        <taxon>Magnoliopsida</taxon>
        <taxon>eudicotyledons</taxon>
        <taxon>Gunneridae</taxon>
        <taxon>Pentapetalae</taxon>
        <taxon>rosids</taxon>
        <taxon>fabids</taxon>
        <taxon>Rosales</taxon>
        <taxon>Rosaceae</taxon>
        <taxon>Amygdaloideae</taxon>
        <taxon>Maleae</taxon>
        <taxon>Malus</taxon>
    </lineage>
</organism>
<protein>
    <submittedName>
        <fullName evidence="2">Uncharacterized protein</fullName>
    </submittedName>
</protein>
<proteinExistence type="predicted"/>
<dbReference type="Proteomes" id="UP000315295">
    <property type="component" value="Unassembled WGS sequence"/>
</dbReference>
<evidence type="ECO:0000313" key="3">
    <source>
        <dbReference type="Proteomes" id="UP000315295"/>
    </source>
</evidence>
<dbReference type="AlphaFoldDB" id="A0A540MXB7"/>
<name>A0A540MXB7_MALBA</name>
<evidence type="ECO:0000256" key="1">
    <source>
        <dbReference type="SAM" id="Phobius"/>
    </source>
</evidence>
<sequence length="177" mass="19834">MLTITNFSSLRYHLCFSSLLKIFGGLSAVNSCKDCRNSESGELHLFDRFWFKIEETLSPEDMDMDGEDPIDGTAGTEAPISSLAQGPAFFGVVNMLVMASNHHGIGFTIVDTDKLKIEACDNVWNGVPNAALPFEEPRLRDLLNDPKHSFFFFLSNMPNTLIMSVLFGMRRQKMKES</sequence>
<accession>A0A540MXB7</accession>
<keyword evidence="3" id="KW-1185">Reference proteome</keyword>